<evidence type="ECO:0000256" key="1">
    <source>
        <dbReference type="ARBA" id="ARBA00022723"/>
    </source>
</evidence>
<evidence type="ECO:0000259" key="11">
    <source>
        <dbReference type="PROSITE" id="PS51293"/>
    </source>
</evidence>
<dbReference type="PROSITE" id="PS51293">
    <property type="entry name" value="SANT"/>
    <property type="match status" value="1"/>
</dbReference>
<gene>
    <name evidence="13" type="ORF">SmJEL517_g05855</name>
</gene>
<dbReference type="InterPro" id="IPR001965">
    <property type="entry name" value="Znf_PHD"/>
</dbReference>
<dbReference type="InterPro" id="IPR043151">
    <property type="entry name" value="BAH_sf"/>
</dbReference>
<dbReference type="InterPro" id="IPR011011">
    <property type="entry name" value="Znf_FYVE_PHD"/>
</dbReference>
<dbReference type="Gene3D" id="2.30.30.490">
    <property type="match status" value="1"/>
</dbReference>
<feature type="compositionally biased region" description="Low complexity" evidence="7">
    <location>
        <begin position="579"/>
        <end position="592"/>
    </location>
</feature>
<dbReference type="GO" id="GO:0036205">
    <property type="term" value="P:histone catabolic process"/>
    <property type="evidence" value="ECO:0007669"/>
    <property type="project" value="TreeGrafter"/>
</dbReference>
<dbReference type="InterPro" id="IPR034732">
    <property type="entry name" value="EPHD"/>
</dbReference>
<feature type="region of interest" description="Disordered" evidence="7">
    <location>
        <begin position="1"/>
        <end position="37"/>
    </location>
</feature>
<dbReference type="Pfam" id="PF01426">
    <property type="entry name" value="BAH"/>
    <property type="match status" value="1"/>
</dbReference>
<feature type="domain" description="PHD-type" evidence="12">
    <location>
        <begin position="808"/>
        <end position="936"/>
    </location>
</feature>
<feature type="compositionally biased region" description="Low complexity" evidence="7">
    <location>
        <begin position="690"/>
        <end position="700"/>
    </location>
</feature>
<dbReference type="STRING" id="1806994.A0A507BXV3"/>
<feature type="region of interest" description="Disordered" evidence="7">
    <location>
        <begin position="1150"/>
        <end position="1175"/>
    </location>
</feature>
<dbReference type="GO" id="GO:0008270">
    <property type="term" value="F:zinc ion binding"/>
    <property type="evidence" value="ECO:0007669"/>
    <property type="project" value="UniProtKB-KW"/>
</dbReference>
<dbReference type="Gene3D" id="3.30.40.10">
    <property type="entry name" value="Zinc/RING finger domain, C3HC4 (zinc finger)"/>
    <property type="match status" value="3"/>
</dbReference>
<reference evidence="13 14" key="1">
    <citation type="journal article" date="2019" name="Sci. Rep.">
        <title>Comparative genomics of chytrid fungi reveal insights into the obligate biotrophic and pathogenic lifestyle of Synchytrium endobioticum.</title>
        <authorList>
            <person name="van de Vossenberg B.T.L.H."/>
            <person name="Warris S."/>
            <person name="Nguyen H.D.T."/>
            <person name="van Gent-Pelzer M.P.E."/>
            <person name="Joly D.L."/>
            <person name="van de Geest H.C."/>
            <person name="Bonants P.J.M."/>
            <person name="Smith D.S."/>
            <person name="Levesque C.A."/>
            <person name="van der Lee T.A.J."/>
        </authorList>
    </citation>
    <scope>NUCLEOTIDE SEQUENCE [LARGE SCALE GENOMIC DNA]</scope>
    <source>
        <strain evidence="13 14">JEL517</strain>
    </source>
</reference>
<evidence type="ECO:0000313" key="14">
    <source>
        <dbReference type="Proteomes" id="UP000319731"/>
    </source>
</evidence>
<comment type="caution">
    <text evidence="13">The sequence shown here is derived from an EMBL/GenBank/DDBJ whole genome shotgun (WGS) entry which is preliminary data.</text>
</comment>
<dbReference type="SMART" id="SM00249">
    <property type="entry name" value="PHD"/>
    <property type="match status" value="3"/>
</dbReference>
<evidence type="ECO:0000256" key="3">
    <source>
        <dbReference type="ARBA" id="ARBA00022833"/>
    </source>
</evidence>
<feature type="domain" description="PHD-type" evidence="8">
    <location>
        <begin position="202"/>
        <end position="252"/>
    </location>
</feature>
<evidence type="ECO:0000259" key="10">
    <source>
        <dbReference type="PROSITE" id="PS51156"/>
    </source>
</evidence>
<dbReference type="OrthoDB" id="336088at2759"/>
<dbReference type="Proteomes" id="UP000319731">
    <property type="component" value="Unassembled WGS sequence"/>
</dbReference>
<dbReference type="PROSITE" id="PS51805">
    <property type="entry name" value="EPHD"/>
    <property type="match status" value="1"/>
</dbReference>
<feature type="domain" description="BAH" evidence="9">
    <location>
        <begin position="48"/>
        <end position="167"/>
    </location>
</feature>
<dbReference type="PROSITE" id="PS51038">
    <property type="entry name" value="BAH"/>
    <property type="match status" value="1"/>
</dbReference>
<dbReference type="AlphaFoldDB" id="A0A507BXV3"/>
<evidence type="ECO:0000313" key="13">
    <source>
        <dbReference type="EMBL" id="TPX30624.1"/>
    </source>
</evidence>
<protein>
    <submittedName>
        <fullName evidence="13">Uncharacterized protein</fullName>
    </submittedName>
</protein>
<feature type="region of interest" description="Disordered" evidence="7">
    <location>
        <begin position="342"/>
        <end position="406"/>
    </location>
</feature>
<sequence>MDSVMEDAPALKPLEEEGNISSSSASAALANDNDESKPILEVTTRNGENYRVNDHVYLASELPQEPFLTGRIMEFVQAKASNAMMVRVGWFYRPRDVIFGGRRKHYDAKLLVASQHSDLNPVASIRGICQIRHLNHIPDLEKFKAQDDCFYFHQLYDRYTHRLYDVVPVEECQHLPPSVQEKLIDVPYILVEAGKANFFTDRRACQACSKWCETSDCIRCAHCGESYHLVCLEMERKLPKGFAWQCHKCLRAAKLAKNGSVSGNATDDTVTTVTSTSAASSVPASPVLRNGLSNHLDTAEYMLPANGIDSATSTSSTPKKPVTPYKHIWPFHYLGDYSRLEATDDDEQDKGFPKARSRVGKGYQAEIPTFGDEAETEEETSRSAPQRGGYRRKKQAPKKVMQDDVDSTVERGISDVRIFMPDKLPSDELDTYLQEAVKLFPKSTDPASPDAIHPKSMDVADRALEVLHRSNWIPKDALKIMSKLTLADVRVADWSEEEVKKFEDGIVKYGHDLHWIQKEVWTKTMKEVVIFFYKWKRSERYRPVYSQFCEKYRPGKVFKDLQRRVPPSEVEEEDRADASSEGSSDLSELSVSDSDDDDEKRAARKLRECSNCLTHKSMKWRVRQLYGRSEMMCSECTDYWLKYAGTRPVTETVKKHNREKYAPAPKPLPAIIIKPIQAPTPKRKREDEPLQPVQQQQQAAPPMPAIPKITVKKPKPPPAKVEPPKPISLVPDSVLEEPTDPPPAQPVPCGVCREWSNHPNNPLVACIKCHLRVHPSCYGIPDNHIVPALQRWACSRCMNNANPDSSLNYTCVMCPTQLNAFDCAIKKTIGKNWVHVACAVWTPEVRFSNLVAMEPIEGVGLVDRSRWNQPCVICHQHYGTCVTCFEPGCTKSFHVTCGQIAGFDLTFEEERRAANGGTAPVTKRQLHAEVYCNEHRRNPYINFSLPSSTLPTLPYNANAPPETRSTMLKEYVMANKGGKSEGTLGQRRALASAVRAQCTCHLVTGPHTHNNVNSNGTEPSTTSQATPAIESLPPPIPITMGVSAPDPVGGRRTCIRCETGISPIWWMEEEALNPGSDLIEYRPDGPIPSGKRVCHTCYWKIRDELALKDGGSKNNSNNNKMKNKIVIAIAPVTATLTATTEIVTPAPAATTQPEQAIMASSSSLSSANNAMEVER</sequence>
<dbReference type="SMART" id="SM00439">
    <property type="entry name" value="BAH"/>
    <property type="match status" value="1"/>
</dbReference>
<organism evidence="13 14">
    <name type="scientific">Synchytrium microbalum</name>
    <dbReference type="NCBI Taxonomy" id="1806994"/>
    <lineage>
        <taxon>Eukaryota</taxon>
        <taxon>Fungi</taxon>
        <taxon>Fungi incertae sedis</taxon>
        <taxon>Chytridiomycota</taxon>
        <taxon>Chytridiomycota incertae sedis</taxon>
        <taxon>Chytridiomycetes</taxon>
        <taxon>Synchytriales</taxon>
        <taxon>Synchytriaceae</taxon>
        <taxon>Synchytrium</taxon>
    </lineage>
</organism>
<name>A0A507BXV3_9FUNG</name>
<keyword evidence="14" id="KW-1185">Reference proteome</keyword>
<dbReference type="GO" id="GO:0003682">
    <property type="term" value="F:chromatin binding"/>
    <property type="evidence" value="ECO:0007669"/>
    <property type="project" value="InterPro"/>
</dbReference>
<feature type="domain" description="SANT" evidence="11">
    <location>
        <begin position="489"/>
        <end position="540"/>
    </location>
</feature>
<dbReference type="GO" id="GO:0004842">
    <property type="term" value="F:ubiquitin-protein transferase activity"/>
    <property type="evidence" value="ECO:0007669"/>
    <property type="project" value="TreeGrafter"/>
</dbReference>
<dbReference type="Pfam" id="PF01448">
    <property type="entry name" value="ELM2"/>
    <property type="match status" value="1"/>
</dbReference>
<dbReference type="RefSeq" id="XP_031022250.1">
    <property type="nucleotide sequence ID" value="XM_031171781.1"/>
</dbReference>
<dbReference type="Pfam" id="PF13832">
    <property type="entry name" value="zf-HC5HC2H_2"/>
    <property type="match status" value="1"/>
</dbReference>
<accession>A0A507BXV3</accession>
<dbReference type="EMBL" id="QEAO01000062">
    <property type="protein sequence ID" value="TPX30624.1"/>
    <property type="molecule type" value="Genomic_DNA"/>
</dbReference>
<evidence type="ECO:0000256" key="6">
    <source>
        <dbReference type="PROSITE-ProRule" id="PRU00146"/>
    </source>
</evidence>
<evidence type="ECO:0000256" key="5">
    <source>
        <dbReference type="ARBA" id="ARBA00023242"/>
    </source>
</evidence>
<dbReference type="SUPFAM" id="SSF46689">
    <property type="entry name" value="Homeodomain-like"/>
    <property type="match status" value="1"/>
</dbReference>
<dbReference type="PROSITE" id="PS50016">
    <property type="entry name" value="ZF_PHD_2"/>
    <property type="match status" value="2"/>
</dbReference>
<evidence type="ECO:0000256" key="2">
    <source>
        <dbReference type="ARBA" id="ARBA00022771"/>
    </source>
</evidence>
<evidence type="ECO:0000259" key="8">
    <source>
        <dbReference type="PROSITE" id="PS50016"/>
    </source>
</evidence>
<dbReference type="InterPro" id="IPR029617">
    <property type="entry name" value="Snt2"/>
</dbReference>
<evidence type="ECO:0000256" key="7">
    <source>
        <dbReference type="SAM" id="MobiDB-lite"/>
    </source>
</evidence>
<proteinExistence type="predicted"/>
<dbReference type="Pfam" id="PF13831">
    <property type="entry name" value="PHD_2"/>
    <property type="match status" value="1"/>
</dbReference>
<feature type="domain" description="ELM2" evidence="10">
    <location>
        <begin position="355"/>
        <end position="485"/>
    </location>
</feature>
<dbReference type="PROSITE" id="PS51156">
    <property type="entry name" value="ELM2"/>
    <property type="match status" value="1"/>
</dbReference>
<dbReference type="GO" id="GO:0048189">
    <property type="term" value="C:Lid2 complex"/>
    <property type="evidence" value="ECO:0007669"/>
    <property type="project" value="TreeGrafter"/>
</dbReference>
<keyword evidence="4" id="KW-0238">DNA-binding</keyword>
<feature type="domain" description="PHD-type" evidence="8">
    <location>
        <begin position="746"/>
        <end position="800"/>
    </location>
</feature>
<keyword evidence="1" id="KW-0479">Metal-binding</keyword>
<dbReference type="GeneID" id="42007078"/>
<dbReference type="InterPro" id="IPR009057">
    <property type="entry name" value="Homeodomain-like_sf"/>
</dbReference>
<keyword evidence="2 6" id="KW-0863">Zinc-finger</keyword>
<dbReference type="GO" id="GO:0003677">
    <property type="term" value="F:DNA binding"/>
    <property type="evidence" value="ECO:0007669"/>
    <property type="project" value="UniProtKB-KW"/>
</dbReference>
<keyword evidence="5" id="KW-0539">Nucleus</keyword>
<dbReference type="SMART" id="SM00717">
    <property type="entry name" value="SANT"/>
    <property type="match status" value="1"/>
</dbReference>
<dbReference type="InterPro" id="IPR000949">
    <property type="entry name" value="ELM2_dom"/>
</dbReference>
<dbReference type="InterPro" id="IPR017884">
    <property type="entry name" value="SANT_dom"/>
</dbReference>
<dbReference type="InterPro" id="IPR001005">
    <property type="entry name" value="SANT/Myb"/>
</dbReference>
<dbReference type="SUPFAM" id="SSF57903">
    <property type="entry name" value="FYVE/PHD zinc finger"/>
    <property type="match status" value="2"/>
</dbReference>
<dbReference type="Gene3D" id="1.10.10.60">
    <property type="entry name" value="Homeodomain-like"/>
    <property type="match status" value="1"/>
</dbReference>
<evidence type="ECO:0000256" key="4">
    <source>
        <dbReference type="ARBA" id="ARBA00023125"/>
    </source>
</evidence>
<feature type="region of interest" description="Disordered" evidence="7">
    <location>
        <begin position="680"/>
        <end position="704"/>
    </location>
</feature>
<dbReference type="InterPro" id="IPR019787">
    <property type="entry name" value="Znf_PHD-finger"/>
</dbReference>
<evidence type="ECO:0000259" key="12">
    <source>
        <dbReference type="PROSITE" id="PS51805"/>
    </source>
</evidence>
<evidence type="ECO:0000259" key="9">
    <source>
        <dbReference type="PROSITE" id="PS51038"/>
    </source>
</evidence>
<feature type="region of interest" description="Disordered" evidence="7">
    <location>
        <begin position="563"/>
        <end position="599"/>
    </location>
</feature>
<dbReference type="Gene3D" id="4.10.1240.50">
    <property type="match status" value="1"/>
</dbReference>
<keyword evidence="3" id="KW-0862">Zinc</keyword>
<dbReference type="InterPro" id="IPR001025">
    <property type="entry name" value="BAH_dom"/>
</dbReference>
<dbReference type="InterPro" id="IPR013083">
    <property type="entry name" value="Znf_RING/FYVE/PHD"/>
</dbReference>
<dbReference type="FunFam" id="1.10.10.60:FF:000012">
    <property type="entry name" value="Metastasis-associated 1 family, member 3"/>
    <property type="match status" value="1"/>
</dbReference>
<dbReference type="PANTHER" id="PTHR47672">
    <property type="entry name" value="E3 UBIQUITIN-PROTEIN LIGASE SNT2"/>
    <property type="match status" value="1"/>
</dbReference>
<dbReference type="PANTHER" id="PTHR47672:SF1">
    <property type="entry name" value="E3 UBIQUITIN-PROTEIN LIGASE SNT2"/>
    <property type="match status" value="1"/>
</dbReference>